<dbReference type="Pfam" id="PF05044">
    <property type="entry name" value="HPD"/>
    <property type="match status" value="1"/>
</dbReference>
<proteinExistence type="predicted"/>
<dbReference type="InterPro" id="IPR009057">
    <property type="entry name" value="Homeodomain-like_sf"/>
</dbReference>
<feature type="compositionally biased region" description="Polar residues" evidence="7">
    <location>
        <begin position="1"/>
        <end position="28"/>
    </location>
</feature>
<dbReference type="PROSITE" id="PS51818">
    <property type="entry name" value="HOMEO_PROSPERO"/>
    <property type="match status" value="1"/>
</dbReference>
<keyword evidence="3" id="KW-0238">DNA-binding</keyword>
<feature type="domain" description="Prospero" evidence="8">
    <location>
        <begin position="137"/>
        <end position="273"/>
    </location>
</feature>
<name>A0A183C5B2_GLOPA</name>
<evidence type="ECO:0000256" key="7">
    <source>
        <dbReference type="SAM" id="MobiDB-lite"/>
    </source>
</evidence>
<evidence type="ECO:0000256" key="5">
    <source>
        <dbReference type="ARBA" id="ARBA00023163"/>
    </source>
</evidence>
<dbReference type="GO" id="GO:0000981">
    <property type="term" value="F:DNA-binding transcription factor activity, RNA polymerase II-specific"/>
    <property type="evidence" value="ECO:0007669"/>
    <property type="project" value="TreeGrafter"/>
</dbReference>
<keyword evidence="4" id="KW-0371">Homeobox</keyword>
<reference evidence="9" key="1">
    <citation type="submission" date="2014-05" db="EMBL/GenBank/DDBJ databases">
        <title>The genome and life-stage specific transcriptomes of Globodera pallida elucidate key aspects of plant parasitism by a cyst nematode.</title>
        <authorList>
            <person name="Cotton J.A."/>
            <person name="Lilley C.J."/>
            <person name="Jones L.M."/>
            <person name="Kikuchi T."/>
            <person name="Reid A.J."/>
            <person name="Thorpe P."/>
            <person name="Tsai I.J."/>
            <person name="Beasley H."/>
            <person name="Blok V."/>
            <person name="Cock P.J.A."/>
            <person name="Van den Akker S.E."/>
            <person name="Holroyd N."/>
            <person name="Hunt M."/>
            <person name="Mantelin S."/>
            <person name="Naghra H."/>
            <person name="Pain A."/>
            <person name="Palomares-Rius J.E."/>
            <person name="Zarowiecki M."/>
            <person name="Berriman M."/>
            <person name="Jones J.T."/>
            <person name="Urwin P.E."/>
        </authorList>
    </citation>
    <scope>NUCLEOTIDE SEQUENCE [LARGE SCALE GENOMIC DNA]</scope>
    <source>
        <strain evidence="9">Lindley</strain>
    </source>
</reference>
<accession>A0A183C5B2</accession>
<keyword evidence="9" id="KW-1185">Reference proteome</keyword>
<dbReference type="PANTHER" id="PTHR12198:SF0">
    <property type="entry name" value="HOMEOBOX PROTEIN PROSPERO"/>
    <property type="match status" value="1"/>
</dbReference>
<dbReference type="GO" id="GO:0005634">
    <property type="term" value="C:nucleus"/>
    <property type="evidence" value="ECO:0007669"/>
    <property type="project" value="UniProtKB-SubCell"/>
</dbReference>
<dbReference type="AlphaFoldDB" id="A0A183C5B2"/>
<organism evidence="9 10">
    <name type="scientific">Globodera pallida</name>
    <name type="common">Potato cyst nematode worm</name>
    <name type="synonym">Heterodera pallida</name>
    <dbReference type="NCBI Taxonomy" id="36090"/>
    <lineage>
        <taxon>Eukaryota</taxon>
        <taxon>Metazoa</taxon>
        <taxon>Ecdysozoa</taxon>
        <taxon>Nematoda</taxon>
        <taxon>Chromadorea</taxon>
        <taxon>Rhabditida</taxon>
        <taxon>Tylenchina</taxon>
        <taxon>Tylenchomorpha</taxon>
        <taxon>Tylenchoidea</taxon>
        <taxon>Heteroderidae</taxon>
        <taxon>Heteroderinae</taxon>
        <taxon>Globodera</taxon>
    </lineage>
</organism>
<feature type="region of interest" description="Disordered" evidence="7">
    <location>
        <begin position="1"/>
        <end position="61"/>
    </location>
</feature>
<dbReference type="PANTHER" id="PTHR12198">
    <property type="entry name" value="HOMEOBOX PROTEIN PROSPERO/PROX-1/CEH-26"/>
    <property type="match status" value="1"/>
</dbReference>
<evidence type="ECO:0000256" key="4">
    <source>
        <dbReference type="ARBA" id="ARBA00023155"/>
    </source>
</evidence>
<dbReference type="GO" id="GO:0007399">
    <property type="term" value="P:nervous system development"/>
    <property type="evidence" value="ECO:0007669"/>
    <property type="project" value="UniProtKB-ARBA"/>
</dbReference>
<dbReference type="WBParaSite" id="GPLIN_000805700">
    <property type="protein sequence ID" value="GPLIN_000805700"/>
    <property type="gene ID" value="GPLIN_000805700"/>
</dbReference>
<evidence type="ECO:0000256" key="2">
    <source>
        <dbReference type="ARBA" id="ARBA00023015"/>
    </source>
</evidence>
<keyword evidence="6" id="KW-0539">Nucleus</keyword>
<feature type="compositionally biased region" description="Acidic residues" evidence="7">
    <location>
        <begin position="46"/>
        <end position="55"/>
    </location>
</feature>
<reference evidence="10" key="2">
    <citation type="submission" date="2016-06" db="UniProtKB">
        <authorList>
            <consortium name="WormBaseParasite"/>
        </authorList>
    </citation>
    <scope>IDENTIFICATION</scope>
</reference>
<evidence type="ECO:0000256" key="3">
    <source>
        <dbReference type="ARBA" id="ARBA00023125"/>
    </source>
</evidence>
<dbReference type="InterPro" id="IPR023082">
    <property type="entry name" value="Homeo_prospero_dom"/>
</dbReference>
<protein>
    <submittedName>
        <fullName evidence="10">Prospero domain-containing protein</fullName>
    </submittedName>
</protein>
<evidence type="ECO:0000256" key="6">
    <source>
        <dbReference type="ARBA" id="ARBA00023242"/>
    </source>
</evidence>
<evidence type="ECO:0000259" key="8">
    <source>
        <dbReference type="PROSITE" id="PS51818"/>
    </source>
</evidence>
<evidence type="ECO:0000256" key="1">
    <source>
        <dbReference type="ARBA" id="ARBA00004123"/>
    </source>
</evidence>
<keyword evidence="2" id="KW-0805">Transcription regulation</keyword>
<dbReference type="Gene3D" id="1.10.10.500">
    <property type="entry name" value="Homeo-prospero domain"/>
    <property type="match status" value="2"/>
</dbReference>
<evidence type="ECO:0000313" key="9">
    <source>
        <dbReference type="Proteomes" id="UP000050741"/>
    </source>
</evidence>
<dbReference type="GO" id="GO:0000978">
    <property type="term" value="F:RNA polymerase II cis-regulatory region sequence-specific DNA binding"/>
    <property type="evidence" value="ECO:0007669"/>
    <property type="project" value="TreeGrafter"/>
</dbReference>
<evidence type="ECO:0000313" key="10">
    <source>
        <dbReference type="WBParaSite" id="GPLIN_000805700"/>
    </source>
</evidence>
<comment type="subcellular location">
    <subcellularLocation>
        <location evidence="1">Nucleus</location>
    </subcellularLocation>
</comment>
<sequence>MSSSLGNEHNNALNDDKLTYNNGLHTFDQQQQQQQNRRSENRDDVDGGGEPDDHGDEDRMEQIEDEDLLFPPSLVCWSRPTQTARKSTVPTMVPSVEPHARLLAFRCTGKSSIGGGAGGIPEVSSGDELAVPISPHRTTLTHMHLRKAKLMFFYQRYPSSSLLKSYFPDVHFTKHNTAQLVKWFSNFREFFYMQMEKFAKQALAEGVKRADEIYAPERLLLVIEETLREFFNALKQGRDVEPSWKKAIYKVIQQLDEPIPEFFREPQFVELLEQN</sequence>
<dbReference type="SUPFAM" id="SSF46689">
    <property type="entry name" value="Homeodomain-like"/>
    <property type="match status" value="1"/>
</dbReference>
<keyword evidence="5" id="KW-0804">Transcription</keyword>
<dbReference type="InterPro" id="IPR037131">
    <property type="entry name" value="Homeo_prospero_dom_sf"/>
</dbReference>
<dbReference type="InterPro" id="IPR039350">
    <property type="entry name" value="Prospero_homeodomain"/>
</dbReference>
<dbReference type="GO" id="GO:0048468">
    <property type="term" value="P:cell development"/>
    <property type="evidence" value="ECO:0007669"/>
    <property type="project" value="UniProtKB-ARBA"/>
</dbReference>
<dbReference type="Proteomes" id="UP000050741">
    <property type="component" value="Unassembled WGS sequence"/>
</dbReference>